<dbReference type="RefSeq" id="WP_086312182.1">
    <property type="nucleotide sequence ID" value="NZ_CP147244.1"/>
</dbReference>
<dbReference type="AlphaFoldDB" id="A0AAQ3WBW7"/>
<reference evidence="1 2" key="2">
    <citation type="submission" date="2024-03" db="EMBL/GenBank/DDBJ databases">
        <title>The Genome Sequence of Enterococcus sp. DIV0205d.</title>
        <authorList>
            <consortium name="The Broad Institute Genomics Platform"/>
            <consortium name="The Broad Institute Microbial Omics Core"/>
            <consortium name="The Broad Institute Genomic Center for Infectious Diseases"/>
            <person name="Earl A."/>
            <person name="Manson A."/>
            <person name="Gilmore M."/>
            <person name="Schwartman J."/>
            <person name="Shea T."/>
            <person name="Abouelleil A."/>
            <person name="Cao P."/>
            <person name="Chapman S."/>
            <person name="Cusick C."/>
            <person name="Young S."/>
            <person name="Neafsey D."/>
            <person name="Nusbaum C."/>
            <person name="Birren B."/>
        </authorList>
    </citation>
    <scope>NUCLEOTIDE SEQUENCE [LARGE SCALE GENOMIC DNA]</scope>
    <source>
        <strain evidence="1 2">7F3_DIV0205</strain>
    </source>
</reference>
<accession>A0AAQ3WBW7</accession>
<dbReference type="Proteomes" id="UP000194948">
    <property type="component" value="Chromosome"/>
</dbReference>
<evidence type="ECO:0008006" key="3">
    <source>
        <dbReference type="Google" id="ProtNLM"/>
    </source>
</evidence>
<dbReference type="PROSITE" id="PS51257">
    <property type="entry name" value="PROKAR_LIPOPROTEIN"/>
    <property type="match status" value="1"/>
</dbReference>
<evidence type="ECO:0000313" key="2">
    <source>
        <dbReference type="Proteomes" id="UP000194948"/>
    </source>
</evidence>
<protein>
    <recommendedName>
        <fullName evidence="3">Lipoprotein</fullName>
    </recommendedName>
</protein>
<keyword evidence="2" id="KW-1185">Reference proteome</keyword>
<organism evidence="1 2">
    <name type="scientific">Candidatus Enterococcus palustris</name>
    <dbReference type="NCBI Taxonomy" id="1834189"/>
    <lineage>
        <taxon>Bacteria</taxon>
        <taxon>Bacillati</taxon>
        <taxon>Bacillota</taxon>
        <taxon>Bacilli</taxon>
        <taxon>Lactobacillales</taxon>
        <taxon>Enterococcaceae</taxon>
        <taxon>Enterococcus</taxon>
    </lineage>
</organism>
<gene>
    <name evidence="1" type="ORF">A5821_003470</name>
</gene>
<name>A0AAQ3WBW7_9ENTE</name>
<sequence>MKKATAIIICMTGILLLGGCTNSKTNKETKANPEETQALFEKADTTLSSLEKEIDASYTDNTKEAIKKDITLAKVSEFEQELKDLPKDDFTSIEEKEKVTAYTTRKKEVTEELPALREKITNLSAKDIITRFQSEGLTVHYVQEMKKPQDFGAAPTYAKSAYIFGVEEDPFYADSEDLMDKYKNARVMTFEKIDDLNKTKSYYDELGQQSGILYSHTFGNDARFFLIQMNGDIPQETFDLYKNSLAEWK</sequence>
<reference evidence="2" key="1">
    <citation type="submission" date="2017-05" db="EMBL/GenBank/DDBJ databases">
        <title>The Genome Sequence of EEnterococcus faecalis 9F2_4866.</title>
        <authorList>
            <consortium name="The Broad Institute Genomics Platform"/>
            <consortium name="The Broad Institute Genomic Center for Infectious Diseases"/>
            <person name="Earl A."/>
            <person name="Manson A."/>
            <person name="Schwartman J."/>
            <person name="Gilmore M."/>
            <person name="Abouelleil A."/>
            <person name="Cao P."/>
            <person name="Chapman S."/>
            <person name="Cusick C."/>
            <person name="Shea T."/>
            <person name="Young S."/>
            <person name="Neafsey D."/>
            <person name="Nusbaum C."/>
            <person name="Birren B."/>
        </authorList>
    </citation>
    <scope>NUCLEOTIDE SEQUENCE [LARGE SCALE GENOMIC DNA]</scope>
    <source>
        <strain evidence="2">7F3_DIV0205</strain>
    </source>
</reference>
<proteinExistence type="predicted"/>
<dbReference type="EMBL" id="CP147244">
    <property type="protein sequence ID" value="WYK02327.1"/>
    <property type="molecule type" value="Genomic_DNA"/>
</dbReference>
<evidence type="ECO:0000313" key="1">
    <source>
        <dbReference type="EMBL" id="WYK02327.1"/>
    </source>
</evidence>